<name>A0ABN7UH90_GIGMA</name>
<feature type="transmembrane region" description="Helical" evidence="1">
    <location>
        <begin position="338"/>
        <end position="356"/>
    </location>
</feature>
<keyword evidence="1" id="KW-0472">Membrane</keyword>
<evidence type="ECO:0000313" key="2">
    <source>
        <dbReference type="EMBL" id="CAG8584806.1"/>
    </source>
</evidence>
<dbReference type="Pfam" id="PF16983">
    <property type="entry name" value="MFS_MOT1"/>
    <property type="match status" value="2"/>
</dbReference>
<feature type="transmembrane region" description="Helical" evidence="1">
    <location>
        <begin position="62"/>
        <end position="90"/>
    </location>
</feature>
<feature type="transmembrane region" description="Helical" evidence="1">
    <location>
        <begin position="166"/>
        <end position="184"/>
    </location>
</feature>
<gene>
    <name evidence="2" type="ORF">GMARGA_LOCUS6123</name>
</gene>
<proteinExistence type="predicted"/>
<organism evidence="2 3">
    <name type="scientific">Gigaspora margarita</name>
    <dbReference type="NCBI Taxonomy" id="4874"/>
    <lineage>
        <taxon>Eukaryota</taxon>
        <taxon>Fungi</taxon>
        <taxon>Fungi incertae sedis</taxon>
        <taxon>Mucoromycota</taxon>
        <taxon>Glomeromycotina</taxon>
        <taxon>Glomeromycetes</taxon>
        <taxon>Diversisporales</taxon>
        <taxon>Gigasporaceae</taxon>
        <taxon>Gigaspora</taxon>
    </lineage>
</organism>
<protein>
    <submittedName>
        <fullName evidence="2">27145_t:CDS:1</fullName>
    </submittedName>
</protein>
<feature type="transmembrane region" description="Helical" evidence="1">
    <location>
        <begin position="102"/>
        <end position="122"/>
    </location>
</feature>
<dbReference type="PANTHER" id="PTHR31970">
    <property type="match status" value="1"/>
</dbReference>
<comment type="caution">
    <text evidence="2">The sequence shown here is derived from an EMBL/GenBank/DDBJ whole genome shotgun (WGS) entry which is preliminary data.</text>
</comment>
<feature type="transmembrane region" description="Helical" evidence="1">
    <location>
        <begin position="190"/>
        <end position="208"/>
    </location>
</feature>
<feature type="transmembrane region" description="Helical" evidence="1">
    <location>
        <begin position="134"/>
        <end position="154"/>
    </location>
</feature>
<accession>A0ABN7UH90</accession>
<dbReference type="Proteomes" id="UP000789901">
    <property type="component" value="Unassembled WGS sequence"/>
</dbReference>
<evidence type="ECO:0000256" key="1">
    <source>
        <dbReference type="SAM" id="Phobius"/>
    </source>
</evidence>
<keyword evidence="1" id="KW-0812">Transmembrane</keyword>
<sequence length="361" mass="39146">MSSHEIVQVIEPSDPQDSNRDVSLWHNPLLYLYSSSKERTQYIIKNASLSELSGSLGDLGTLLPILVSLAITGQISLTSSFIFGGLWNIIMALSAHLTKGEVLSAGIGVGAMIFALGITRTIRLVGNWTPIPIIRGIQLGAGITLIIKAAALVNQRSKWGGSSWEWSDNYEWALISFIFVFIFYSSRRIPTALILFILGLIIALVKAINKKSLPSISFNYPEVDVPTLTEFKNGFLSASLGQLPLTALNSVIALASLAEDLFPKWSRLVTVEKISVSIGFMNLIGCFFGSMPYCHGSGGLAGQYRFGARSEVSILILGLFKLFVGILFGGTLTSLLNYFPLSILGVMLFVSGLELSNKKEG</sequence>
<reference evidence="2 3" key="1">
    <citation type="submission" date="2021-06" db="EMBL/GenBank/DDBJ databases">
        <authorList>
            <person name="Kallberg Y."/>
            <person name="Tangrot J."/>
            <person name="Rosling A."/>
        </authorList>
    </citation>
    <scope>NUCLEOTIDE SEQUENCE [LARGE SCALE GENOMIC DNA]</scope>
    <source>
        <strain evidence="2 3">120-4 pot B 10/14</strain>
    </source>
</reference>
<evidence type="ECO:0000313" key="3">
    <source>
        <dbReference type="Proteomes" id="UP000789901"/>
    </source>
</evidence>
<keyword evidence="3" id="KW-1185">Reference proteome</keyword>
<dbReference type="PANTHER" id="PTHR31970:SF9">
    <property type="entry name" value="MOLYBDATE TRANSPORTER 2"/>
    <property type="match status" value="1"/>
</dbReference>
<keyword evidence="1" id="KW-1133">Transmembrane helix</keyword>
<feature type="transmembrane region" description="Helical" evidence="1">
    <location>
        <begin position="312"/>
        <end position="332"/>
    </location>
</feature>
<dbReference type="InterPro" id="IPR031563">
    <property type="entry name" value="MOT1/MOT2"/>
</dbReference>
<dbReference type="EMBL" id="CAJVQB010002711">
    <property type="protein sequence ID" value="CAG8584806.1"/>
    <property type="molecule type" value="Genomic_DNA"/>
</dbReference>